<dbReference type="NCBIfam" id="NF003613">
    <property type="entry name" value="PRK05257.3-4"/>
    <property type="match status" value="1"/>
</dbReference>
<dbReference type="PANTHER" id="PTHR43104:SF2">
    <property type="entry name" value="L-2-HYDROXYGLUTARATE DEHYDROGENASE, MITOCHONDRIAL"/>
    <property type="match status" value="1"/>
</dbReference>
<dbReference type="Pfam" id="PF06039">
    <property type="entry name" value="Mqo"/>
    <property type="match status" value="1"/>
</dbReference>
<evidence type="ECO:0000256" key="4">
    <source>
        <dbReference type="ARBA" id="ARBA00006389"/>
    </source>
</evidence>
<comment type="pathway">
    <text evidence="3 9">Carbohydrate metabolism; tricarboxylic acid cycle; oxaloacetate from (S)-malate (quinone route): step 1/1.</text>
</comment>
<dbReference type="NCBIfam" id="NF009875">
    <property type="entry name" value="PRK13339.1"/>
    <property type="match status" value="1"/>
</dbReference>
<organism evidence="10">
    <name type="scientific">uncultured Thiotrichaceae bacterium</name>
    <dbReference type="NCBI Taxonomy" id="298394"/>
    <lineage>
        <taxon>Bacteria</taxon>
        <taxon>Pseudomonadati</taxon>
        <taxon>Pseudomonadota</taxon>
        <taxon>Gammaproteobacteria</taxon>
        <taxon>Thiotrichales</taxon>
        <taxon>Thiotrichaceae</taxon>
        <taxon>environmental samples</taxon>
    </lineage>
</organism>
<dbReference type="NCBIfam" id="NF003605">
    <property type="entry name" value="PRK05257.1-4"/>
    <property type="match status" value="1"/>
</dbReference>
<dbReference type="EC" id="1.1.5.4" evidence="9"/>
<evidence type="ECO:0000313" key="10">
    <source>
        <dbReference type="EMBL" id="CAA6816877.1"/>
    </source>
</evidence>
<dbReference type="GO" id="GO:0008924">
    <property type="term" value="F:L-malate dehydrogenase (quinone) activity"/>
    <property type="evidence" value="ECO:0007669"/>
    <property type="project" value="UniProtKB-UniRule"/>
</dbReference>
<dbReference type="UniPathway" id="UPA00223">
    <property type="reaction ID" value="UER01008"/>
</dbReference>
<dbReference type="InterPro" id="IPR006231">
    <property type="entry name" value="MQO"/>
</dbReference>
<keyword evidence="5 9" id="KW-0816">Tricarboxylic acid cycle</keyword>
<evidence type="ECO:0000256" key="2">
    <source>
        <dbReference type="ARBA" id="ARBA00001974"/>
    </source>
</evidence>
<dbReference type="GO" id="GO:0006099">
    <property type="term" value="P:tricarboxylic acid cycle"/>
    <property type="evidence" value="ECO:0007669"/>
    <property type="project" value="UniProtKB-UniRule"/>
</dbReference>
<accession>A0A6S6TF76</accession>
<dbReference type="NCBIfam" id="TIGR01320">
    <property type="entry name" value="mal_quin_oxido"/>
    <property type="match status" value="1"/>
</dbReference>
<name>A0A6S6TF76_9GAMM</name>
<evidence type="ECO:0000256" key="8">
    <source>
        <dbReference type="ARBA" id="ARBA00023002"/>
    </source>
</evidence>
<keyword evidence="8 9" id="KW-0560">Oxidoreductase</keyword>
<dbReference type="SUPFAM" id="SSF51905">
    <property type="entry name" value="FAD/NAD(P)-binding domain"/>
    <property type="match status" value="1"/>
</dbReference>
<dbReference type="InterPro" id="IPR036188">
    <property type="entry name" value="FAD/NAD-bd_sf"/>
</dbReference>
<sequence length="510" mass="56556">MESKTTDILLIGAGAMSATLGSVLKQLDPSYSVTMIEKLDDVVKESTDGWNNAGTGHAAYCELNYTPEGKDGTINIERAFGINARFEVSLSYWAYMVNKGAFPEPESFIVPTPHMSFVWGEDNVDFLRRRYEALTAHPMFTEMQFTDDPEVIREWMPLVMEGRDSSEKVAATRVDIGTDVNFASLSRGMIDELKTYDNFDLRLSTKVKSLTQGDDKRWTAKIKNSKTGEVSEINAGFVFIGAGGASLTMLQKSGIAEGKGYGGFPVSGQWLVCNNPKIVERHLAKVYGKAPVGSPPMSVPHLDTRVIDGKNALLFGPFAGFTTKFLKTGSMLDLIKSLKLNNLWPMFNVGIRSMDLIKYLITEVMQTHKSRMKALRNYFPEAKNEDWTLATAGQRVQIIKRCPDKGGKLEFGTEVISSEDRTLSSLLGASPGASVMVPIILQVIEECFADRLANEWMPKVKEMIPSYAESIVSNEDLFLSIRRNNLQSLRLSDSQEHAPVEPLQGQQVNS</sequence>
<evidence type="ECO:0000256" key="3">
    <source>
        <dbReference type="ARBA" id="ARBA00005012"/>
    </source>
</evidence>
<comment type="similarity">
    <text evidence="4 9">Belongs to the MQO family.</text>
</comment>
<proteinExistence type="inferred from homology"/>
<evidence type="ECO:0000256" key="9">
    <source>
        <dbReference type="HAMAP-Rule" id="MF_00212"/>
    </source>
</evidence>
<dbReference type="EMBL" id="CACVAY010000079">
    <property type="protein sequence ID" value="CAA6816877.1"/>
    <property type="molecule type" value="Genomic_DNA"/>
</dbReference>
<keyword evidence="6 9" id="KW-0285">Flavoprotein</keyword>
<evidence type="ECO:0000256" key="1">
    <source>
        <dbReference type="ARBA" id="ARBA00001139"/>
    </source>
</evidence>
<gene>
    <name evidence="9" type="primary">mqo</name>
    <name evidence="10" type="ORF">HELGO_WM17036</name>
</gene>
<dbReference type="NCBIfam" id="NF003603">
    <property type="entry name" value="PRK05257.1-1"/>
    <property type="match status" value="1"/>
</dbReference>
<dbReference type="NCBIfam" id="NF003611">
    <property type="entry name" value="PRK05257.3-2"/>
    <property type="match status" value="1"/>
</dbReference>
<dbReference type="GO" id="GO:0047545">
    <property type="term" value="F:(S)-2-hydroxyglutarate dehydrogenase activity"/>
    <property type="evidence" value="ECO:0007669"/>
    <property type="project" value="TreeGrafter"/>
</dbReference>
<comment type="catalytic activity">
    <reaction evidence="1 9">
        <text>(S)-malate + a quinone = a quinol + oxaloacetate</text>
        <dbReference type="Rhea" id="RHEA:46012"/>
        <dbReference type="ChEBI" id="CHEBI:15589"/>
        <dbReference type="ChEBI" id="CHEBI:16452"/>
        <dbReference type="ChEBI" id="CHEBI:24646"/>
        <dbReference type="ChEBI" id="CHEBI:132124"/>
        <dbReference type="EC" id="1.1.5.4"/>
    </reaction>
</comment>
<dbReference type="AlphaFoldDB" id="A0A6S6TF76"/>
<evidence type="ECO:0000256" key="6">
    <source>
        <dbReference type="ARBA" id="ARBA00022630"/>
    </source>
</evidence>
<comment type="cofactor">
    <cofactor evidence="2 9">
        <name>FAD</name>
        <dbReference type="ChEBI" id="CHEBI:57692"/>
    </cofactor>
</comment>
<dbReference type="NCBIfam" id="NF003606">
    <property type="entry name" value="PRK05257.2-1"/>
    <property type="match status" value="1"/>
</dbReference>
<evidence type="ECO:0000256" key="7">
    <source>
        <dbReference type="ARBA" id="ARBA00022827"/>
    </source>
</evidence>
<keyword evidence="7 9" id="KW-0274">FAD</keyword>
<reference evidence="10" key="1">
    <citation type="submission" date="2020-01" db="EMBL/GenBank/DDBJ databases">
        <authorList>
            <person name="Meier V. D."/>
            <person name="Meier V D."/>
        </authorList>
    </citation>
    <scope>NUCLEOTIDE SEQUENCE</scope>
    <source>
        <strain evidence="10">HLG_WM_MAG_07</strain>
    </source>
</reference>
<evidence type="ECO:0000256" key="5">
    <source>
        <dbReference type="ARBA" id="ARBA00022532"/>
    </source>
</evidence>
<dbReference type="HAMAP" id="MF_00212">
    <property type="entry name" value="MQO"/>
    <property type="match status" value="1"/>
</dbReference>
<protein>
    <recommendedName>
        <fullName evidence="9">Probable malate:quinone oxidoreductase</fullName>
        <ecNumber evidence="9">1.1.5.4</ecNumber>
    </recommendedName>
    <alternativeName>
        <fullName evidence="9">MQO</fullName>
    </alternativeName>
    <alternativeName>
        <fullName evidence="9">Malate dehydrogenase [quinone]</fullName>
    </alternativeName>
</protein>
<dbReference type="PANTHER" id="PTHR43104">
    <property type="entry name" value="L-2-HYDROXYGLUTARATE DEHYDROGENASE, MITOCHONDRIAL"/>
    <property type="match status" value="1"/>
</dbReference>